<dbReference type="AlphaFoldDB" id="A0AAV5KMD3"/>
<evidence type="ECO:0000256" key="1">
    <source>
        <dbReference type="SAM" id="Phobius"/>
    </source>
</evidence>
<feature type="transmembrane region" description="Helical" evidence="1">
    <location>
        <begin position="12"/>
        <end position="30"/>
    </location>
</feature>
<dbReference type="PANTHER" id="PTHR33659">
    <property type="entry name" value="PROTEIN, PUTATIVE-RELATED-RELATED"/>
    <property type="match status" value="1"/>
</dbReference>
<organism evidence="2 3">
    <name type="scientific">Rubroshorea leprosula</name>
    <dbReference type="NCBI Taxonomy" id="152421"/>
    <lineage>
        <taxon>Eukaryota</taxon>
        <taxon>Viridiplantae</taxon>
        <taxon>Streptophyta</taxon>
        <taxon>Embryophyta</taxon>
        <taxon>Tracheophyta</taxon>
        <taxon>Spermatophyta</taxon>
        <taxon>Magnoliopsida</taxon>
        <taxon>eudicotyledons</taxon>
        <taxon>Gunneridae</taxon>
        <taxon>Pentapetalae</taxon>
        <taxon>rosids</taxon>
        <taxon>malvids</taxon>
        <taxon>Malvales</taxon>
        <taxon>Dipterocarpaceae</taxon>
        <taxon>Rubroshorea</taxon>
    </lineage>
</organism>
<name>A0AAV5KMD3_9ROSI</name>
<keyword evidence="1" id="KW-0472">Membrane</keyword>
<reference evidence="2 3" key="1">
    <citation type="journal article" date="2021" name="Commun. Biol.">
        <title>The genome of Shorea leprosula (Dipterocarpaceae) highlights the ecological relevance of drought in aseasonal tropical rainforests.</title>
        <authorList>
            <person name="Ng K.K.S."/>
            <person name="Kobayashi M.J."/>
            <person name="Fawcett J.A."/>
            <person name="Hatakeyama M."/>
            <person name="Paape T."/>
            <person name="Ng C.H."/>
            <person name="Ang C.C."/>
            <person name="Tnah L.H."/>
            <person name="Lee C.T."/>
            <person name="Nishiyama T."/>
            <person name="Sese J."/>
            <person name="O'Brien M.J."/>
            <person name="Copetti D."/>
            <person name="Mohd Noor M.I."/>
            <person name="Ong R.C."/>
            <person name="Putra M."/>
            <person name="Sireger I.Z."/>
            <person name="Indrioko S."/>
            <person name="Kosugi Y."/>
            <person name="Izuno A."/>
            <person name="Isagi Y."/>
            <person name="Lee S.L."/>
            <person name="Shimizu K.K."/>
        </authorList>
    </citation>
    <scope>NUCLEOTIDE SEQUENCE [LARGE SCALE GENOMIC DNA]</scope>
    <source>
        <strain evidence="2">214</strain>
    </source>
</reference>
<keyword evidence="3" id="KW-1185">Reference proteome</keyword>
<comment type="caution">
    <text evidence="2">The sequence shown here is derived from an EMBL/GenBank/DDBJ whole genome shotgun (WGS) entry which is preliminary data.</text>
</comment>
<dbReference type="PANTHER" id="PTHR33659:SF7">
    <property type="entry name" value="PROTEIN, PUTATIVE-RELATED"/>
    <property type="match status" value="1"/>
</dbReference>
<gene>
    <name evidence="2" type="ORF">SLEP1_g35159</name>
</gene>
<dbReference type="Proteomes" id="UP001054252">
    <property type="component" value="Unassembled WGS sequence"/>
</dbReference>
<keyword evidence="1" id="KW-0812">Transmembrane</keyword>
<keyword evidence="1" id="KW-1133">Transmembrane helix</keyword>
<evidence type="ECO:0000313" key="2">
    <source>
        <dbReference type="EMBL" id="GKV25765.1"/>
    </source>
</evidence>
<feature type="transmembrane region" description="Helical" evidence="1">
    <location>
        <begin position="50"/>
        <end position="70"/>
    </location>
</feature>
<proteinExistence type="predicted"/>
<protein>
    <submittedName>
        <fullName evidence="2">Uncharacterized protein</fullName>
    </submittedName>
</protein>
<sequence length="71" mass="7222">MANFGSLSTTHVMVMVMVAVLCYVSGIAAGQGLDIAPLPGMETGAGFSLLVPRALVWSSVLGSLVALLLCI</sequence>
<evidence type="ECO:0000313" key="3">
    <source>
        <dbReference type="Proteomes" id="UP001054252"/>
    </source>
</evidence>
<dbReference type="EMBL" id="BPVZ01000070">
    <property type="protein sequence ID" value="GKV25765.1"/>
    <property type="molecule type" value="Genomic_DNA"/>
</dbReference>
<accession>A0AAV5KMD3</accession>